<dbReference type="GO" id="GO:0009279">
    <property type="term" value="C:cell outer membrane"/>
    <property type="evidence" value="ECO:0007669"/>
    <property type="project" value="UniProtKB-SubCell"/>
</dbReference>
<dbReference type="Pfam" id="PF00593">
    <property type="entry name" value="TonB_dep_Rec_b-barrel"/>
    <property type="match status" value="1"/>
</dbReference>
<protein>
    <submittedName>
        <fullName evidence="13">TonB-dependent receptor</fullName>
    </submittedName>
</protein>
<dbReference type="EMBL" id="WTYT01000004">
    <property type="protein sequence ID" value="MXO66064.1"/>
    <property type="molecule type" value="Genomic_DNA"/>
</dbReference>
<evidence type="ECO:0000256" key="3">
    <source>
        <dbReference type="ARBA" id="ARBA00022452"/>
    </source>
</evidence>
<dbReference type="Pfam" id="PF07715">
    <property type="entry name" value="Plug"/>
    <property type="match status" value="1"/>
</dbReference>
<keyword evidence="5 9" id="KW-0798">TonB box</keyword>
<evidence type="ECO:0000256" key="6">
    <source>
        <dbReference type="ARBA" id="ARBA00023136"/>
    </source>
</evidence>
<dbReference type="InterPro" id="IPR036942">
    <property type="entry name" value="Beta-barrel_TonB_sf"/>
</dbReference>
<dbReference type="PANTHER" id="PTHR30069">
    <property type="entry name" value="TONB-DEPENDENT OUTER MEMBRANE RECEPTOR"/>
    <property type="match status" value="1"/>
</dbReference>
<dbReference type="RefSeq" id="WP_160736512.1">
    <property type="nucleotide sequence ID" value="NZ_WTYT01000004.1"/>
</dbReference>
<sequence length="714" mass="76912">MFKSTTLLRSALLAGCALSPAVAFAQDATPIAPIDVDSDTLTAQIMQTPISGARINREQLRQIQSSTSDTGALLTEIPGVSANTGGGFSSMPAIRGMTEQRITILVDGVPIDISCPNDMNTPLSYVDPQTIDSIAVLTGIAPVSSGGDNIGGVIAVNSAPPRFSTDGTTLVTGRASSFYRSNGDGFGGGVSMTVAGSNISATYTGSYTQSDQYDGGGDDGMVRSTEYKKTDHALALAWQHATGLLQIKGGIQRSPYEGFPNQSMDMVDNKSWFLNGSYDGYFDWGDLELKAAYRDTDHEMDFLEDKQPGAMPMLTEVHSFDGSAKVSLPVSGHDTLRLGAEYHHQWLDDYWPPVPGNMMMGPGTFVNINGGTRDRIGAFTEWERHWSDSLSSIIGIRYDRVESDTGDVQPYGTGMMQMADVMAAAAFNAADHKKTDHNWSGSAIFVYALSDDAALEFGYAHKVRSPNLYERYSWGRGAMASRMIGWYGDGNGYVGNIDLDPENADTFSAALALGQTDGGWNLRIAPYYTHVDDYIDAVFLQDLTNMMGMPSGFVQLQFANQEAEFYGVDLSGAVTLAQTQGSLTRMTLAASWQEGNNLADDGPLYHQMPFNAKLGVTHRSGALELNAGLEWTAEKTRVDATRNEPETEDYALVNLGAAYTLSGIRLSLNVENLFDNAYDLPLGGVSQGDYGVTGVLRPVPGRGRSFNVGLSTKF</sequence>
<keyword evidence="7 8" id="KW-0998">Cell outer membrane</keyword>
<keyword evidence="6 8" id="KW-0472">Membrane</keyword>
<dbReference type="GO" id="GO:0015344">
    <property type="term" value="F:siderophore uptake transmembrane transporter activity"/>
    <property type="evidence" value="ECO:0007669"/>
    <property type="project" value="TreeGrafter"/>
</dbReference>
<feature type="domain" description="TonB-dependent receptor plug" evidence="12">
    <location>
        <begin position="46"/>
        <end position="153"/>
    </location>
</feature>
<evidence type="ECO:0000313" key="14">
    <source>
        <dbReference type="Proteomes" id="UP000438476"/>
    </source>
</evidence>
<organism evidence="13 14">
    <name type="scientific">Altericroceibacterium endophyticum</name>
    <dbReference type="NCBI Taxonomy" id="1808508"/>
    <lineage>
        <taxon>Bacteria</taxon>
        <taxon>Pseudomonadati</taxon>
        <taxon>Pseudomonadota</taxon>
        <taxon>Alphaproteobacteria</taxon>
        <taxon>Sphingomonadales</taxon>
        <taxon>Erythrobacteraceae</taxon>
        <taxon>Altericroceibacterium</taxon>
    </lineage>
</organism>
<feature type="chain" id="PRO_5026098968" evidence="10">
    <location>
        <begin position="26"/>
        <end position="714"/>
    </location>
</feature>
<dbReference type="Gene3D" id="2.170.130.10">
    <property type="entry name" value="TonB-dependent receptor, plug domain"/>
    <property type="match status" value="1"/>
</dbReference>
<name>A0A6I4T463_9SPHN</name>
<evidence type="ECO:0000256" key="7">
    <source>
        <dbReference type="ARBA" id="ARBA00023237"/>
    </source>
</evidence>
<dbReference type="PANTHER" id="PTHR30069:SF49">
    <property type="entry name" value="OUTER MEMBRANE PROTEIN C"/>
    <property type="match status" value="1"/>
</dbReference>
<evidence type="ECO:0000256" key="10">
    <source>
        <dbReference type="SAM" id="SignalP"/>
    </source>
</evidence>
<dbReference type="AlphaFoldDB" id="A0A6I4T463"/>
<dbReference type="InterPro" id="IPR039426">
    <property type="entry name" value="TonB-dep_rcpt-like"/>
</dbReference>
<dbReference type="InterPro" id="IPR012910">
    <property type="entry name" value="Plug_dom"/>
</dbReference>
<evidence type="ECO:0000256" key="5">
    <source>
        <dbReference type="ARBA" id="ARBA00023077"/>
    </source>
</evidence>
<evidence type="ECO:0000256" key="2">
    <source>
        <dbReference type="ARBA" id="ARBA00022448"/>
    </source>
</evidence>
<keyword evidence="13" id="KW-0675">Receptor</keyword>
<evidence type="ECO:0000313" key="13">
    <source>
        <dbReference type="EMBL" id="MXO66064.1"/>
    </source>
</evidence>
<keyword evidence="3 8" id="KW-1134">Transmembrane beta strand</keyword>
<keyword evidence="2 8" id="KW-0813">Transport</keyword>
<gene>
    <name evidence="13" type="ORF">GRI91_09890</name>
</gene>
<comment type="similarity">
    <text evidence="8 9">Belongs to the TonB-dependent receptor family.</text>
</comment>
<keyword evidence="4 8" id="KW-0812">Transmembrane</keyword>
<dbReference type="OrthoDB" id="9760333at2"/>
<evidence type="ECO:0000259" key="12">
    <source>
        <dbReference type="Pfam" id="PF07715"/>
    </source>
</evidence>
<dbReference type="InterPro" id="IPR000531">
    <property type="entry name" value="Beta-barrel_TonB"/>
</dbReference>
<evidence type="ECO:0000256" key="8">
    <source>
        <dbReference type="PROSITE-ProRule" id="PRU01360"/>
    </source>
</evidence>
<proteinExistence type="inferred from homology"/>
<accession>A0A6I4T463</accession>
<dbReference type="PROSITE" id="PS52016">
    <property type="entry name" value="TONB_DEPENDENT_REC_3"/>
    <property type="match status" value="1"/>
</dbReference>
<keyword evidence="14" id="KW-1185">Reference proteome</keyword>
<keyword evidence="10" id="KW-0732">Signal</keyword>
<feature type="signal peptide" evidence="10">
    <location>
        <begin position="1"/>
        <end position="25"/>
    </location>
</feature>
<comment type="subcellular location">
    <subcellularLocation>
        <location evidence="1 8">Cell outer membrane</location>
        <topology evidence="1 8">Multi-pass membrane protein</topology>
    </subcellularLocation>
</comment>
<evidence type="ECO:0000256" key="4">
    <source>
        <dbReference type="ARBA" id="ARBA00022692"/>
    </source>
</evidence>
<dbReference type="Proteomes" id="UP000438476">
    <property type="component" value="Unassembled WGS sequence"/>
</dbReference>
<feature type="domain" description="TonB-dependent receptor-like beta-barrel" evidence="11">
    <location>
        <begin position="225"/>
        <end position="673"/>
    </location>
</feature>
<comment type="caution">
    <text evidence="13">The sequence shown here is derived from an EMBL/GenBank/DDBJ whole genome shotgun (WGS) entry which is preliminary data.</text>
</comment>
<evidence type="ECO:0000256" key="1">
    <source>
        <dbReference type="ARBA" id="ARBA00004571"/>
    </source>
</evidence>
<evidence type="ECO:0000259" key="11">
    <source>
        <dbReference type="Pfam" id="PF00593"/>
    </source>
</evidence>
<dbReference type="Gene3D" id="2.40.170.20">
    <property type="entry name" value="TonB-dependent receptor, beta-barrel domain"/>
    <property type="match status" value="1"/>
</dbReference>
<evidence type="ECO:0000256" key="9">
    <source>
        <dbReference type="RuleBase" id="RU003357"/>
    </source>
</evidence>
<dbReference type="CDD" id="cd01347">
    <property type="entry name" value="ligand_gated_channel"/>
    <property type="match status" value="1"/>
</dbReference>
<dbReference type="InterPro" id="IPR037066">
    <property type="entry name" value="Plug_dom_sf"/>
</dbReference>
<dbReference type="SUPFAM" id="SSF56935">
    <property type="entry name" value="Porins"/>
    <property type="match status" value="1"/>
</dbReference>
<reference evidence="13 14" key="1">
    <citation type="submission" date="2019-12" db="EMBL/GenBank/DDBJ databases">
        <title>Genomic-based taxomic classification of the family Erythrobacteraceae.</title>
        <authorList>
            <person name="Xu L."/>
        </authorList>
    </citation>
    <scope>NUCLEOTIDE SEQUENCE [LARGE SCALE GENOMIC DNA]</scope>
    <source>
        <strain evidence="13 14">LMG 29518</strain>
    </source>
</reference>
<dbReference type="GO" id="GO:0044718">
    <property type="term" value="P:siderophore transmembrane transport"/>
    <property type="evidence" value="ECO:0007669"/>
    <property type="project" value="TreeGrafter"/>
</dbReference>